<dbReference type="InterPro" id="IPR036682">
    <property type="entry name" value="OS_D_A10/PebIII_sf"/>
</dbReference>
<dbReference type="EMBL" id="OV121133">
    <property type="protein sequence ID" value="CAH0550932.1"/>
    <property type="molecule type" value="Genomic_DNA"/>
</dbReference>
<organism evidence="2 3">
    <name type="scientific">Brassicogethes aeneus</name>
    <name type="common">Rape pollen beetle</name>
    <name type="synonym">Meligethes aeneus</name>
    <dbReference type="NCBI Taxonomy" id="1431903"/>
    <lineage>
        <taxon>Eukaryota</taxon>
        <taxon>Metazoa</taxon>
        <taxon>Ecdysozoa</taxon>
        <taxon>Arthropoda</taxon>
        <taxon>Hexapoda</taxon>
        <taxon>Insecta</taxon>
        <taxon>Pterygota</taxon>
        <taxon>Neoptera</taxon>
        <taxon>Endopterygota</taxon>
        <taxon>Coleoptera</taxon>
        <taxon>Polyphaga</taxon>
        <taxon>Cucujiformia</taxon>
        <taxon>Nitidulidae</taxon>
        <taxon>Meligethinae</taxon>
        <taxon>Brassicogethes</taxon>
    </lineage>
</organism>
<keyword evidence="3" id="KW-1185">Reference proteome</keyword>
<keyword evidence="1" id="KW-0732">Signal</keyword>
<reference evidence="2" key="1">
    <citation type="submission" date="2021-12" db="EMBL/GenBank/DDBJ databases">
        <authorList>
            <person name="King R."/>
        </authorList>
    </citation>
    <scope>NUCLEOTIDE SEQUENCE</scope>
</reference>
<evidence type="ECO:0000313" key="3">
    <source>
        <dbReference type="Proteomes" id="UP001154078"/>
    </source>
</evidence>
<dbReference type="InterPro" id="IPR005055">
    <property type="entry name" value="A10/PebIII"/>
</dbReference>
<dbReference type="Gene3D" id="1.10.2080.10">
    <property type="entry name" value="Insect odorant-binding protein A10/Ejaculatory bulb-specific protein 3"/>
    <property type="match status" value="1"/>
</dbReference>
<evidence type="ECO:0000256" key="1">
    <source>
        <dbReference type="SAM" id="SignalP"/>
    </source>
</evidence>
<dbReference type="Proteomes" id="UP001154078">
    <property type="component" value="Chromosome 2"/>
</dbReference>
<dbReference type="PANTHER" id="PTHR11257">
    <property type="entry name" value="CHEMOSENSORY PROTEIN-RELATED"/>
    <property type="match status" value="1"/>
</dbReference>
<feature type="chain" id="PRO_5040400567" evidence="1">
    <location>
        <begin position="19"/>
        <end position="129"/>
    </location>
</feature>
<proteinExistence type="predicted"/>
<protein>
    <submittedName>
        <fullName evidence="2">Uncharacterized protein</fullName>
    </submittedName>
</protein>
<dbReference type="AlphaFoldDB" id="A0A9P0AYL6"/>
<name>A0A9P0AYL6_BRAAE</name>
<accession>A0A9P0AYL6</accession>
<dbReference type="Pfam" id="PF03392">
    <property type="entry name" value="OS-D"/>
    <property type="match status" value="1"/>
</dbReference>
<evidence type="ECO:0000313" key="2">
    <source>
        <dbReference type="EMBL" id="CAH0550932.1"/>
    </source>
</evidence>
<sequence length="129" mass="15099">MKFFSCLLLVALFCLAFSKPQDKYTTKYDNIDLDEILKSDRLLRNYINCLMETGKCTPDGLELKKVLPGALQNDCEKCSDKQKEGAKKVLKYLVKNKREWFDEVSSKYDTDGLYKKRYQEEYAHEGIVF</sequence>
<gene>
    <name evidence="2" type="ORF">MELIAE_LOCUS3639</name>
</gene>
<dbReference type="OrthoDB" id="6344725at2759"/>
<dbReference type="PANTHER" id="PTHR11257:SF12">
    <property type="entry name" value="EJACULATORY BULB-SPECIFIC PROTEIN 3-RELATED"/>
    <property type="match status" value="1"/>
</dbReference>
<feature type="signal peptide" evidence="1">
    <location>
        <begin position="1"/>
        <end position="18"/>
    </location>
</feature>
<dbReference type="SUPFAM" id="SSF100910">
    <property type="entry name" value="Chemosensory protein Csp2"/>
    <property type="match status" value="1"/>
</dbReference>